<reference evidence="2" key="1">
    <citation type="journal article" date="2020" name="New Phytol.">
        <title>Comparative genomics reveals dynamic genome evolution in host specialist ectomycorrhizal fungi.</title>
        <authorList>
            <person name="Lofgren L.A."/>
            <person name="Nguyen N.H."/>
            <person name="Vilgalys R."/>
            <person name="Ruytinx J."/>
            <person name="Liao H.L."/>
            <person name="Branco S."/>
            <person name="Kuo A."/>
            <person name="LaButti K."/>
            <person name="Lipzen A."/>
            <person name="Andreopoulos W."/>
            <person name="Pangilinan J."/>
            <person name="Riley R."/>
            <person name="Hundley H."/>
            <person name="Na H."/>
            <person name="Barry K."/>
            <person name="Grigoriev I.V."/>
            <person name="Stajich J.E."/>
            <person name="Kennedy P.G."/>
        </authorList>
    </citation>
    <scope>NUCLEOTIDE SEQUENCE</scope>
    <source>
        <strain evidence="2">MN1</strain>
    </source>
</reference>
<evidence type="ECO:0000313" key="2">
    <source>
        <dbReference type="EMBL" id="KAG1805172.1"/>
    </source>
</evidence>
<protein>
    <submittedName>
        <fullName evidence="2">Uncharacterized protein</fullName>
    </submittedName>
</protein>
<dbReference type="EMBL" id="JABBWG010000055">
    <property type="protein sequence ID" value="KAG1805172.1"/>
    <property type="molecule type" value="Genomic_DNA"/>
</dbReference>
<keyword evidence="1" id="KW-0472">Membrane</keyword>
<name>A0A9P7J6L7_9AGAM</name>
<keyword evidence="1" id="KW-0812">Transmembrane</keyword>
<accession>A0A9P7J6L7</accession>
<sequence length="97" mass="10806">MAQRLFLPAVLCPFNLLVVRFPVMAIFVAAAIIKLIVQLARNQKFRICRYGTPPFLAPRTIYGKALSWSSGKLIYTFSCGGDRCCPVECQAVINLQP</sequence>
<dbReference type="AlphaFoldDB" id="A0A9P7J6L7"/>
<keyword evidence="3" id="KW-1185">Reference proteome</keyword>
<evidence type="ECO:0000313" key="3">
    <source>
        <dbReference type="Proteomes" id="UP000807769"/>
    </source>
</evidence>
<dbReference type="RefSeq" id="XP_041187094.1">
    <property type="nucleotide sequence ID" value="XM_041337064.1"/>
</dbReference>
<comment type="caution">
    <text evidence="2">The sequence shown here is derived from an EMBL/GenBank/DDBJ whole genome shotgun (WGS) entry which is preliminary data.</text>
</comment>
<feature type="transmembrane region" description="Helical" evidence="1">
    <location>
        <begin position="14"/>
        <end position="37"/>
    </location>
</feature>
<proteinExistence type="predicted"/>
<keyword evidence="1" id="KW-1133">Transmembrane helix</keyword>
<organism evidence="2 3">
    <name type="scientific">Suillus subaureus</name>
    <dbReference type="NCBI Taxonomy" id="48587"/>
    <lineage>
        <taxon>Eukaryota</taxon>
        <taxon>Fungi</taxon>
        <taxon>Dikarya</taxon>
        <taxon>Basidiomycota</taxon>
        <taxon>Agaricomycotina</taxon>
        <taxon>Agaricomycetes</taxon>
        <taxon>Agaricomycetidae</taxon>
        <taxon>Boletales</taxon>
        <taxon>Suillineae</taxon>
        <taxon>Suillaceae</taxon>
        <taxon>Suillus</taxon>
    </lineage>
</organism>
<dbReference type="Proteomes" id="UP000807769">
    <property type="component" value="Unassembled WGS sequence"/>
</dbReference>
<dbReference type="GeneID" id="64631080"/>
<gene>
    <name evidence="2" type="ORF">BJ212DRAFT_1392482</name>
</gene>
<evidence type="ECO:0000256" key="1">
    <source>
        <dbReference type="SAM" id="Phobius"/>
    </source>
</evidence>